<evidence type="ECO:0000256" key="1">
    <source>
        <dbReference type="ARBA" id="ARBA00001933"/>
    </source>
</evidence>
<evidence type="ECO:0000313" key="6">
    <source>
        <dbReference type="EMBL" id="HJF34207.1"/>
    </source>
</evidence>
<accession>A0A921G3P6</accession>
<dbReference type="AlphaFoldDB" id="A0A921G3P6"/>
<evidence type="ECO:0000313" key="7">
    <source>
        <dbReference type="Proteomes" id="UP000698173"/>
    </source>
</evidence>
<dbReference type="PANTHER" id="PTHR42778">
    <property type="entry name" value="2-AMINOETHYLPHOSPHONATE--PYRUVATE TRANSAMINASE"/>
    <property type="match status" value="1"/>
</dbReference>
<protein>
    <submittedName>
        <fullName evidence="6">Aminotransferase class V-fold PLP-dependent enzyme</fullName>
    </submittedName>
</protein>
<dbReference type="PROSITE" id="PS51186">
    <property type="entry name" value="GNAT"/>
    <property type="match status" value="1"/>
</dbReference>
<evidence type="ECO:0000259" key="5">
    <source>
        <dbReference type="PROSITE" id="PS51186"/>
    </source>
</evidence>
<keyword evidence="2 6" id="KW-0032">Aminotransferase</keyword>
<evidence type="ECO:0000256" key="3">
    <source>
        <dbReference type="ARBA" id="ARBA00022679"/>
    </source>
</evidence>
<gene>
    <name evidence="6" type="ORF">K8V56_20790</name>
</gene>
<dbReference type="InterPro" id="IPR000192">
    <property type="entry name" value="Aminotrans_V_dom"/>
</dbReference>
<dbReference type="InterPro" id="IPR015421">
    <property type="entry name" value="PyrdxlP-dep_Trfase_major"/>
</dbReference>
<reference evidence="6" key="2">
    <citation type="submission" date="2021-09" db="EMBL/GenBank/DDBJ databases">
        <authorList>
            <person name="Gilroy R."/>
        </authorList>
    </citation>
    <scope>NUCLEOTIDE SEQUENCE</scope>
    <source>
        <strain evidence="6">CHK171-7178</strain>
    </source>
</reference>
<dbReference type="Gene3D" id="3.40.630.30">
    <property type="match status" value="1"/>
</dbReference>
<comment type="caution">
    <text evidence="6">The sequence shown here is derived from an EMBL/GenBank/DDBJ whole genome shotgun (WGS) entry which is preliminary data.</text>
</comment>
<organism evidence="6 7">
    <name type="scientific">Sporosarcina psychrophila</name>
    <name type="common">Bacillus psychrophilus</name>
    <dbReference type="NCBI Taxonomy" id="1476"/>
    <lineage>
        <taxon>Bacteria</taxon>
        <taxon>Bacillati</taxon>
        <taxon>Bacillota</taxon>
        <taxon>Bacilli</taxon>
        <taxon>Bacillales</taxon>
        <taxon>Caryophanaceae</taxon>
        <taxon>Sporosarcina</taxon>
    </lineage>
</organism>
<dbReference type="GO" id="GO:0008483">
    <property type="term" value="F:transaminase activity"/>
    <property type="evidence" value="ECO:0007669"/>
    <property type="project" value="UniProtKB-KW"/>
</dbReference>
<name>A0A921G3P6_SPOPS</name>
<feature type="domain" description="N-acetyltransferase" evidence="5">
    <location>
        <begin position="2"/>
        <end position="167"/>
    </location>
</feature>
<dbReference type="SUPFAM" id="SSF55729">
    <property type="entry name" value="Acyl-CoA N-acyltransferases (Nat)"/>
    <property type="match status" value="1"/>
</dbReference>
<dbReference type="EMBL" id="DYWT01000311">
    <property type="protein sequence ID" value="HJF34207.1"/>
    <property type="molecule type" value="Genomic_DNA"/>
</dbReference>
<dbReference type="Gene3D" id="3.40.640.10">
    <property type="entry name" value="Type I PLP-dependent aspartate aminotransferase-like (Major domain)"/>
    <property type="match status" value="1"/>
</dbReference>
<dbReference type="GO" id="GO:0016747">
    <property type="term" value="F:acyltransferase activity, transferring groups other than amino-acyl groups"/>
    <property type="evidence" value="ECO:0007669"/>
    <property type="project" value="InterPro"/>
</dbReference>
<sequence length="551" mass="61405">MSLIYKVAETASEFEQIHKLNYRTFAEEIPQHDRNESQKLVDKFHDENTYIICLKDNRLVGMIAVRGKRPFSLDGKIGPVERQLPIQVKKPVEVRLLAIDQDYRNGRAFLGLMQALVQYCLKAGYDAALISGTVREQKLYGQLGFTPFAQLTGTAEAAFQPMYLTKETFDDGIAGRISKPLVNFLPGPATISEGVRKAMMAEPFSHRSSEFESVLERVKDKLTSLTRANYVQLLQGTGTLANDVVAAQLSRHNGKGLILVNGEFGSRLTDHAQRFGMDFDTIKVDWGTPFDEDEIKRALCSGAYSWLWCVHCETSTGVLNDLNSFKKVCLQYGVSLAVDCVSAIGTTTVDLTDVTYATGVSGKGLLSYTGLSFVFHNEKITKSDKLPRYLDLGVYAEAQGIPYTQSSNLVSALDEALLIFEQPEEVYTAISSRARKVRKAVEQAGFTILASEEEAADAIVTISLPADFSAMQLGDNLFLNGFNVHYESAYLRERNWLQISCMNNVTEKELNRMLQLLPFLISTDELVFTTNPKGKTHPIEGVGDYERIKNR</sequence>
<comment type="cofactor">
    <cofactor evidence="1">
        <name>pyridoxal 5'-phosphate</name>
        <dbReference type="ChEBI" id="CHEBI:597326"/>
    </cofactor>
</comment>
<dbReference type="SUPFAM" id="SSF53383">
    <property type="entry name" value="PLP-dependent transferases"/>
    <property type="match status" value="1"/>
</dbReference>
<proteinExistence type="predicted"/>
<dbReference type="Proteomes" id="UP000698173">
    <property type="component" value="Unassembled WGS sequence"/>
</dbReference>
<dbReference type="InterPro" id="IPR054597">
    <property type="entry name" value="FeeM_cat"/>
</dbReference>
<keyword evidence="4" id="KW-0663">Pyridoxal phosphate</keyword>
<evidence type="ECO:0000256" key="4">
    <source>
        <dbReference type="ARBA" id="ARBA00022898"/>
    </source>
</evidence>
<dbReference type="Gene3D" id="3.90.1150.10">
    <property type="entry name" value="Aspartate Aminotransferase, domain 1"/>
    <property type="match status" value="1"/>
</dbReference>
<dbReference type="PANTHER" id="PTHR42778:SF1">
    <property type="entry name" value="2-AMINOETHYLPHOSPHONATE--PYRUVATE TRANSAMINASE"/>
    <property type="match status" value="1"/>
</dbReference>
<dbReference type="InterPro" id="IPR015422">
    <property type="entry name" value="PyrdxlP-dep_Trfase_small"/>
</dbReference>
<dbReference type="InterPro" id="IPR016181">
    <property type="entry name" value="Acyl_CoA_acyltransferase"/>
</dbReference>
<dbReference type="Pfam" id="PF00266">
    <property type="entry name" value="Aminotran_5"/>
    <property type="match status" value="1"/>
</dbReference>
<dbReference type="InterPro" id="IPR000182">
    <property type="entry name" value="GNAT_dom"/>
</dbReference>
<dbReference type="InterPro" id="IPR015424">
    <property type="entry name" value="PyrdxlP-dep_Trfase"/>
</dbReference>
<reference evidence="6" key="1">
    <citation type="journal article" date="2021" name="PeerJ">
        <title>Extensive microbial diversity within the chicken gut microbiome revealed by metagenomics and culture.</title>
        <authorList>
            <person name="Gilroy R."/>
            <person name="Ravi A."/>
            <person name="Getino M."/>
            <person name="Pursley I."/>
            <person name="Horton D.L."/>
            <person name="Alikhan N.F."/>
            <person name="Baker D."/>
            <person name="Gharbi K."/>
            <person name="Hall N."/>
            <person name="Watson M."/>
            <person name="Adriaenssens E.M."/>
            <person name="Foster-Nyarko E."/>
            <person name="Jarju S."/>
            <person name="Secka A."/>
            <person name="Antonio M."/>
            <person name="Oren A."/>
            <person name="Chaudhuri R.R."/>
            <person name="La Ragione R."/>
            <person name="Hildebrand F."/>
            <person name="Pallen M.J."/>
        </authorList>
    </citation>
    <scope>NUCLEOTIDE SEQUENCE</scope>
    <source>
        <strain evidence="6">CHK171-7178</strain>
    </source>
</reference>
<evidence type="ECO:0000256" key="2">
    <source>
        <dbReference type="ARBA" id="ARBA00022576"/>
    </source>
</evidence>
<keyword evidence="3" id="KW-0808">Transferase</keyword>
<dbReference type="Pfam" id="PF21926">
    <property type="entry name" value="FeeM"/>
    <property type="match status" value="1"/>
</dbReference>